<gene>
    <name evidence="2" type="ORF">DI536_12630</name>
</gene>
<protein>
    <submittedName>
        <fullName evidence="2">Uncharacterized protein</fullName>
    </submittedName>
</protein>
<accession>A0A2W5UWM3</accession>
<keyword evidence="1" id="KW-1133">Transmembrane helix</keyword>
<evidence type="ECO:0000313" key="2">
    <source>
        <dbReference type="EMBL" id="PZR13588.1"/>
    </source>
</evidence>
<organism evidence="2 3">
    <name type="scientific">Archangium gephyra</name>
    <dbReference type="NCBI Taxonomy" id="48"/>
    <lineage>
        <taxon>Bacteria</taxon>
        <taxon>Pseudomonadati</taxon>
        <taxon>Myxococcota</taxon>
        <taxon>Myxococcia</taxon>
        <taxon>Myxococcales</taxon>
        <taxon>Cystobacterineae</taxon>
        <taxon>Archangiaceae</taxon>
        <taxon>Archangium</taxon>
    </lineage>
</organism>
<evidence type="ECO:0000313" key="3">
    <source>
        <dbReference type="Proteomes" id="UP000249061"/>
    </source>
</evidence>
<feature type="transmembrane region" description="Helical" evidence="1">
    <location>
        <begin position="36"/>
        <end position="53"/>
    </location>
</feature>
<evidence type="ECO:0000256" key="1">
    <source>
        <dbReference type="SAM" id="Phobius"/>
    </source>
</evidence>
<keyword evidence="1" id="KW-0472">Membrane</keyword>
<dbReference type="Proteomes" id="UP000249061">
    <property type="component" value="Unassembled WGS sequence"/>
</dbReference>
<feature type="transmembrane region" description="Helical" evidence="1">
    <location>
        <begin position="59"/>
        <end position="78"/>
    </location>
</feature>
<comment type="caution">
    <text evidence="2">The sequence shown here is derived from an EMBL/GenBank/DDBJ whole genome shotgun (WGS) entry which is preliminary data.</text>
</comment>
<sequence>MATPNDDSSTLDSPEAIVLDGANGVTHAPRERFPNFGFEFGAAVIAVVLAVALRRFRAAIPVLLLVGALPGFVHVFWLRADAPHKRPSLTAQIVSSMAEFARHAPWPRMKVNVVKEDDDVLFPLLRYARPTRPSTDGGVAMEVTGSSLRVKCSTIPGRIICRGSR</sequence>
<keyword evidence="1" id="KW-0812">Transmembrane</keyword>
<dbReference type="AlphaFoldDB" id="A0A2W5UWM3"/>
<reference evidence="2 3" key="1">
    <citation type="submission" date="2017-08" db="EMBL/GenBank/DDBJ databases">
        <title>Infants hospitalized years apart are colonized by the same room-sourced microbial strains.</title>
        <authorList>
            <person name="Brooks B."/>
            <person name="Olm M.R."/>
            <person name="Firek B.A."/>
            <person name="Baker R."/>
            <person name="Thomas B.C."/>
            <person name="Morowitz M.J."/>
            <person name="Banfield J.F."/>
        </authorList>
    </citation>
    <scope>NUCLEOTIDE SEQUENCE [LARGE SCALE GENOMIC DNA]</scope>
    <source>
        <strain evidence="2">S2_003_000_R2_14</strain>
    </source>
</reference>
<dbReference type="EMBL" id="QFQP01000009">
    <property type="protein sequence ID" value="PZR13588.1"/>
    <property type="molecule type" value="Genomic_DNA"/>
</dbReference>
<proteinExistence type="predicted"/>
<name>A0A2W5UWM3_9BACT</name>